<dbReference type="Proteomes" id="UP000471640">
    <property type="component" value="Unassembled WGS sequence"/>
</dbReference>
<organism evidence="1 2">
    <name type="scientific">Thiorhodococcus mannitoliphagus</name>
    <dbReference type="NCBI Taxonomy" id="329406"/>
    <lineage>
        <taxon>Bacteria</taxon>
        <taxon>Pseudomonadati</taxon>
        <taxon>Pseudomonadota</taxon>
        <taxon>Gammaproteobacteria</taxon>
        <taxon>Chromatiales</taxon>
        <taxon>Chromatiaceae</taxon>
        <taxon>Thiorhodococcus</taxon>
    </lineage>
</organism>
<protein>
    <submittedName>
        <fullName evidence="1">Uncharacterized protein</fullName>
    </submittedName>
</protein>
<dbReference type="RefSeq" id="WP_164657133.1">
    <property type="nucleotide sequence ID" value="NZ_JAAIJR010000285.1"/>
</dbReference>
<reference evidence="2" key="1">
    <citation type="journal article" date="2020" name="Microbiol. Resour. Announc.">
        <title>Draft Genome Sequences of Thiorhodococcus mannitoliphagus and Thiorhodococcus minor, Purple Sulfur Photosynthetic Bacteria in the Gammaproteobacterial Family Chromatiaceae.</title>
        <authorList>
            <person name="Aviles F.A."/>
            <person name="Meyer T.E."/>
            <person name="Kyndt J.A."/>
        </authorList>
    </citation>
    <scope>NUCLEOTIDE SEQUENCE [LARGE SCALE GENOMIC DNA]</scope>
    <source>
        <strain evidence="2">DSM 18266</strain>
    </source>
</reference>
<name>A0A6P1DZH8_9GAMM</name>
<accession>A0A6P1DZH8</accession>
<dbReference type="EMBL" id="JAAIJR010000285">
    <property type="protein sequence ID" value="NEX23717.1"/>
    <property type="molecule type" value="Genomic_DNA"/>
</dbReference>
<sequence>MTQCKTSYLLQDWEQRLTVEVPFATVSATLDRILGFPRSVYTLERHQQDMAEYSGRIRTPIPIQTGHQSDVKADSIPS</sequence>
<gene>
    <name evidence="1" type="ORF">G3480_26200</name>
</gene>
<evidence type="ECO:0000313" key="1">
    <source>
        <dbReference type="EMBL" id="NEX23717.1"/>
    </source>
</evidence>
<keyword evidence="2" id="KW-1185">Reference proteome</keyword>
<dbReference type="AlphaFoldDB" id="A0A6P1DZH8"/>
<proteinExistence type="predicted"/>
<evidence type="ECO:0000313" key="2">
    <source>
        <dbReference type="Proteomes" id="UP000471640"/>
    </source>
</evidence>
<comment type="caution">
    <text evidence="1">The sequence shown here is derived from an EMBL/GenBank/DDBJ whole genome shotgun (WGS) entry which is preliminary data.</text>
</comment>
<reference evidence="1 2" key="2">
    <citation type="submission" date="2020-02" db="EMBL/GenBank/DDBJ databases">
        <title>Genome sequences of Thiorhodococcus mannitoliphagus and Thiorhodococcus minor, purple sulfur photosynthetic bacteria in the gammaproteobacterial family, Chromatiaceae.</title>
        <authorList>
            <person name="Aviles F.A."/>
            <person name="Meyer T.E."/>
            <person name="Kyndt J.A."/>
        </authorList>
    </citation>
    <scope>NUCLEOTIDE SEQUENCE [LARGE SCALE GENOMIC DNA]</scope>
    <source>
        <strain evidence="1 2">DSM 18266</strain>
    </source>
</reference>